<evidence type="ECO:0000256" key="11">
    <source>
        <dbReference type="PIRSR" id="PIRSR606262-2"/>
    </source>
</evidence>
<dbReference type="InterPro" id="IPR016193">
    <property type="entry name" value="Cytidine_deaminase-like"/>
</dbReference>
<dbReference type="PROSITE" id="PS51747">
    <property type="entry name" value="CYT_DCMP_DEAMINASES_2"/>
    <property type="match status" value="1"/>
</dbReference>
<evidence type="ECO:0000256" key="5">
    <source>
        <dbReference type="ARBA" id="ARBA00022723"/>
    </source>
</evidence>
<dbReference type="GeneID" id="8999199"/>
<dbReference type="EC" id="3.5.4.5" evidence="4 13"/>
<keyword evidence="6 13" id="KW-0378">Hydrolase</keyword>
<keyword evidence="5 12" id="KW-0479">Metal-binding</keyword>
<comment type="cofactor">
    <cofactor evidence="1 12 13">
        <name>Zn(2+)</name>
        <dbReference type="ChEBI" id="CHEBI:29105"/>
    </cofactor>
</comment>
<evidence type="ECO:0000256" key="3">
    <source>
        <dbReference type="ARBA" id="ARBA00006576"/>
    </source>
</evidence>
<dbReference type="PANTHER" id="PTHR11644">
    <property type="entry name" value="CYTIDINE DEAMINASE"/>
    <property type="match status" value="1"/>
</dbReference>
<dbReference type="PROSITE" id="PS00903">
    <property type="entry name" value="CYT_DCMP_DEAMINASES_1"/>
    <property type="match status" value="1"/>
</dbReference>
<dbReference type="Pfam" id="PF00383">
    <property type="entry name" value="dCMP_cyt_deam_1"/>
    <property type="match status" value="1"/>
</dbReference>
<evidence type="ECO:0000256" key="8">
    <source>
        <dbReference type="ARBA" id="ARBA00032005"/>
    </source>
</evidence>
<dbReference type="NCBIfam" id="TIGR01354">
    <property type="entry name" value="cyt_deam_tetra"/>
    <property type="match status" value="1"/>
</dbReference>
<feature type="binding site" evidence="12">
    <location>
        <position position="101"/>
    </location>
    <ligand>
        <name>Zn(2+)</name>
        <dbReference type="ChEBI" id="CHEBI:29105"/>
        <note>catalytic</note>
    </ligand>
</feature>
<feature type="active site" description="Proton donor" evidence="10">
    <location>
        <position position="67"/>
    </location>
</feature>
<evidence type="ECO:0000313" key="16">
    <source>
        <dbReference type="Proteomes" id="UP000000599"/>
    </source>
</evidence>
<organism evidence="15 16">
    <name type="scientific">Debaryomyces hansenii (strain ATCC 36239 / CBS 767 / BCRC 21394 / JCM 1990 / NBRC 0083 / IGC 2968)</name>
    <name type="common">Yeast</name>
    <name type="synonym">Torulaspora hansenii</name>
    <dbReference type="NCBI Taxonomy" id="284592"/>
    <lineage>
        <taxon>Eukaryota</taxon>
        <taxon>Fungi</taxon>
        <taxon>Dikarya</taxon>
        <taxon>Ascomycota</taxon>
        <taxon>Saccharomycotina</taxon>
        <taxon>Pichiomycetes</taxon>
        <taxon>Debaryomycetaceae</taxon>
        <taxon>Debaryomyces</taxon>
    </lineage>
</organism>
<dbReference type="HOGENOM" id="CLU_097262_2_2_1"/>
<keyword evidence="7 12" id="KW-0862">Zinc</keyword>
<dbReference type="GO" id="GO:0004126">
    <property type="term" value="F:cytidine deaminase activity"/>
    <property type="evidence" value="ECO:0007669"/>
    <property type="project" value="UniProtKB-UniRule"/>
</dbReference>
<evidence type="ECO:0000256" key="1">
    <source>
        <dbReference type="ARBA" id="ARBA00001947"/>
    </source>
</evidence>
<gene>
    <name evidence="15" type="ordered locus">DEHA2G13046g</name>
</gene>
<protein>
    <recommendedName>
        <fullName evidence="4 13">Cytidine deaminase</fullName>
        <ecNumber evidence="4 13">3.5.4.5</ecNumber>
    </recommendedName>
    <alternativeName>
        <fullName evidence="8 13">Cytidine aminohydrolase</fullName>
    </alternativeName>
</protein>
<dbReference type="OMA" id="LTHFTCV"/>
<dbReference type="InterPro" id="IPR016192">
    <property type="entry name" value="APOBEC/CMP_deaminase_Zn-bd"/>
</dbReference>
<dbReference type="SUPFAM" id="SSF53927">
    <property type="entry name" value="Cytidine deaminase-like"/>
    <property type="match status" value="1"/>
</dbReference>
<dbReference type="VEuPathDB" id="FungiDB:DEHA2G13046g"/>
<dbReference type="STRING" id="284592.B5RUR8"/>
<dbReference type="GO" id="GO:0042802">
    <property type="term" value="F:identical protein binding"/>
    <property type="evidence" value="ECO:0007669"/>
    <property type="project" value="UniProtKB-ARBA"/>
</dbReference>
<dbReference type="KEGG" id="dha:DEHA2G13046g"/>
<dbReference type="CDD" id="cd01283">
    <property type="entry name" value="cytidine_deaminase"/>
    <property type="match status" value="1"/>
</dbReference>
<feature type="binding site" evidence="11">
    <location>
        <begin position="54"/>
        <end position="60"/>
    </location>
    <ligand>
        <name>substrate</name>
    </ligand>
</feature>
<dbReference type="NCBIfam" id="NF004064">
    <property type="entry name" value="PRK05578.1"/>
    <property type="match status" value="1"/>
</dbReference>
<comment type="similarity">
    <text evidence="3 13">Belongs to the cytidine and deoxycytidylate deaminase family.</text>
</comment>
<evidence type="ECO:0000256" key="12">
    <source>
        <dbReference type="PIRSR" id="PIRSR606262-3"/>
    </source>
</evidence>
<evidence type="ECO:0000256" key="6">
    <source>
        <dbReference type="ARBA" id="ARBA00022801"/>
    </source>
</evidence>
<evidence type="ECO:0000259" key="14">
    <source>
        <dbReference type="PROSITE" id="PS51747"/>
    </source>
</evidence>
<dbReference type="PANTHER" id="PTHR11644:SF2">
    <property type="entry name" value="CYTIDINE DEAMINASE"/>
    <property type="match status" value="1"/>
</dbReference>
<dbReference type="GO" id="GO:0008270">
    <property type="term" value="F:zinc ion binding"/>
    <property type="evidence" value="ECO:0007669"/>
    <property type="project" value="UniProtKB-UniRule"/>
</dbReference>
<dbReference type="Proteomes" id="UP000000599">
    <property type="component" value="Chromosome G"/>
</dbReference>
<dbReference type="AlphaFoldDB" id="B5RUR8"/>
<evidence type="ECO:0000256" key="4">
    <source>
        <dbReference type="ARBA" id="ARBA00012783"/>
    </source>
</evidence>
<dbReference type="eggNOG" id="KOG0833">
    <property type="taxonomic scope" value="Eukaryota"/>
</dbReference>
<comment type="function">
    <text evidence="2 13">This enzyme scavenges exogenous and endogenous cytidine and 2'-deoxycytidine for UMP synthesis.</text>
</comment>
<comment type="catalytic activity">
    <reaction evidence="13">
        <text>2'-deoxycytidine + H2O + H(+) = 2'-deoxyuridine + NH4(+)</text>
        <dbReference type="Rhea" id="RHEA:13433"/>
        <dbReference type="ChEBI" id="CHEBI:15377"/>
        <dbReference type="ChEBI" id="CHEBI:15378"/>
        <dbReference type="ChEBI" id="CHEBI:15698"/>
        <dbReference type="ChEBI" id="CHEBI:16450"/>
        <dbReference type="ChEBI" id="CHEBI:28938"/>
        <dbReference type="EC" id="3.5.4.5"/>
    </reaction>
</comment>
<reference evidence="15 16" key="1">
    <citation type="journal article" date="2004" name="Nature">
        <title>Genome evolution in yeasts.</title>
        <authorList>
            <consortium name="Genolevures"/>
            <person name="Dujon B."/>
            <person name="Sherman D."/>
            <person name="Fischer G."/>
            <person name="Durrens P."/>
            <person name="Casaregola S."/>
            <person name="Lafontaine I."/>
            <person name="de Montigny J."/>
            <person name="Marck C."/>
            <person name="Neuveglise C."/>
            <person name="Talla E."/>
            <person name="Goffard N."/>
            <person name="Frangeul L."/>
            <person name="Aigle M."/>
            <person name="Anthouard V."/>
            <person name="Babour A."/>
            <person name="Barbe V."/>
            <person name="Barnay S."/>
            <person name="Blanchin S."/>
            <person name="Beckerich J.M."/>
            <person name="Beyne E."/>
            <person name="Bleykasten C."/>
            <person name="Boisrame A."/>
            <person name="Boyer J."/>
            <person name="Cattolico L."/>
            <person name="Confanioleri F."/>
            <person name="de Daruvar A."/>
            <person name="Despons L."/>
            <person name="Fabre E."/>
            <person name="Fairhead C."/>
            <person name="Ferry-Dumazet H."/>
            <person name="Groppi A."/>
            <person name="Hantraye F."/>
            <person name="Hennequin C."/>
            <person name="Jauniaux N."/>
            <person name="Joyet P."/>
            <person name="Kachouri R."/>
            <person name="Kerrest A."/>
            <person name="Koszul R."/>
            <person name="Lemaire M."/>
            <person name="Lesur I."/>
            <person name="Ma L."/>
            <person name="Muller H."/>
            <person name="Nicaud J.M."/>
            <person name="Nikolski M."/>
            <person name="Oztas S."/>
            <person name="Ozier-Kalogeropoulos O."/>
            <person name="Pellenz S."/>
            <person name="Potier S."/>
            <person name="Richard G.F."/>
            <person name="Straub M.L."/>
            <person name="Suleau A."/>
            <person name="Swennene D."/>
            <person name="Tekaia F."/>
            <person name="Wesolowski-Louvel M."/>
            <person name="Westhof E."/>
            <person name="Wirth B."/>
            <person name="Zeniou-Meyer M."/>
            <person name="Zivanovic I."/>
            <person name="Bolotin-Fukuhara M."/>
            <person name="Thierry A."/>
            <person name="Bouchier C."/>
            <person name="Caudron B."/>
            <person name="Scarpelli C."/>
            <person name="Gaillardin C."/>
            <person name="Weissenbach J."/>
            <person name="Wincker P."/>
            <person name="Souciet J.L."/>
        </authorList>
    </citation>
    <scope>NUCLEOTIDE SEQUENCE [LARGE SCALE GENOMIC DNA]</scope>
    <source>
        <strain evidence="16">ATCC 36239 / CBS 767 / BCRC 21394 / JCM 1990 / NBRC 0083 / IGC 2968</strain>
    </source>
</reference>
<evidence type="ECO:0000256" key="13">
    <source>
        <dbReference type="RuleBase" id="RU364006"/>
    </source>
</evidence>
<evidence type="ECO:0000256" key="7">
    <source>
        <dbReference type="ARBA" id="ARBA00022833"/>
    </source>
</evidence>
<dbReference type="FunCoup" id="B5RUR8">
    <property type="interactions" value="176"/>
</dbReference>
<feature type="domain" description="CMP/dCMP-type deaminase" evidence="14">
    <location>
        <begin position="13"/>
        <end position="140"/>
    </location>
</feature>
<dbReference type="FunFam" id="3.40.140.10:FF:000008">
    <property type="entry name" value="Cytidine deaminase"/>
    <property type="match status" value="1"/>
</dbReference>
<name>B5RUR8_DEBHA</name>
<proteinExistence type="inferred from homology"/>
<evidence type="ECO:0000256" key="10">
    <source>
        <dbReference type="PIRSR" id="PIRSR606262-1"/>
    </source>
</evidence>
<dbReference type="InterPro" id="IPR006262">
    <property type="entry name" value="Cyt_deam_tetra"/>
</dbReference>
<dbReference type="InterPro" id="IPR002125">
    <property type="entry name" value="CMP_dCMP_dom"/>
</dbReference>
<keyword evidence="16" id="KW-1185">Reference proteome</keyword>
<evidence type="ECO:0000256" key="9">
    <source>
        <dbReference type="ARBA" id="ARBA00049558"/>
    </source>
</evidence>
<dbReference type="EMBL" id="CR382139">
    <property type="protein sequence ID" value="CAR65962.1"/>
    <property type="molecule type" value="Genomic_DNA"/>
</dbReference>
<feature type="binding site" evidence="12">
    <location>
        <position position="65"/>
    </location>
    <ligand>
        <name>Zn(2+)</name>
        <dbReference type="ChEBI" id="CHEBI:29105"/>
        <note>catalytic</note>
    </ligand>
</feature>
<dbReference type="GO" id="GO:0055086">
    <property type="term" value="P:nucleobase-containing small molecule metabolic process"/>
    <property type="evidence" value="ECO:0007669"/>
    <property type="project" value="UniProtKB-ARBA"/>
</dbReference>
<dbReference type="GO" id="GO:0072527">
    <property type="term" value="P:pyrimidine-containing compound metabolic process"/>
    <property type="evidence" value="ECO:0007669"/>
    <property type="project" value="UniProtKB-ARBA"/>
</dbReference>
<dbReference type="Gene3D" id="3.40.140.10">
    <property type="entry name" value="Cytidine Deaminase, domain 2"/>
    <property type="match status" value="1"/>
</dbReference>
<dbReference type="OrthoDB" id="414540at2759"/>
<dbReference type="InterPro" id="IPR050202">
    <property type="entry name" value="Cyt/Deoxycyt_deaminase"/>
</dbReference>
<feature type="binding site" evidence="12">
    <location>
        <position position="98"/>
    </location>
    <ligand>
        <name>Zn(2+)</name>
        <dbReference type="ChEBI" id="CHEBI:29105"/>
        <note>catalytic</note>
    </ligand>
</feature>
<comment type="catalytic activity">
    <reaction evidence="9 13">
        <text>cytidine + H2O + H(+) = uridine + NH4(+)</text>
        <dbReference type="Rhea" id="RHEA:16069"/>
        <dbReference type="ChEBI" id="CHEBI:15377"/>
        <dbReference type="ChEBI" id="CHEBI:15378"/>
        <dbReference type="ChEBI" id="CHEBI:16704"/>
        <dbReference type="ChEBI" id="CHEBI:17562"/>
        <dbReference type="ChEBI" id="CHEBI:28938"/>
        <dbReference type="EC" id="3.5.4.5"/>
    </reaction>
</comment>
<accession>B5RUR8</accession>
<dbReference type="GO" id="GO:0005829">
    <property type="term" value="C:cytosol"/>
    <property type="evidence" value="ECO:0007669"/>
    <property type="project" value="TreeGrafter"/>
</dbReference>
<dbReference type="RefSeq" id="XP_002770628.1">
    <property type="nucleotide sequence ID" value="XM_002770582.1"/>
</dbReference>
<dbReference type="InParanoid" id="B5RUR8"/>
<sequence>MIHNDHEELSNEEFQSLRESCLKAARNSAYCPYSKFRVGCVLETSTGKRFTGANVENASYGAGICAERATITKAVTEGHKKLKLIAISGDSEEPISPCGICRQFIREFGPNVPVFMFNSDGSKFIKVFLQDLLPLSFGPENLGIEPALQ</sequence>
<evidence type="ECO:0000313" key="15">
    <source>
        <dbReference type="EMBL" id="CAR65962.1"/>
    </source>
</evidence>
<evidence type="ECO:0000256" key="2">
    <source>
        <dbReference type="ARBA" id="ARBA00003949"/>
    </source>
</evidence>